<evidence type="ECO:0000313" key="3">
    <source>
        <dbReference type="Proteomes" id="UP000434172"/>
    </source>
</evidence>
<accession>A0A8H3W795</accession>
<reference evidence="2 3" key="1">
    <citation type="submission" date="2019-12" db="EMBL/GenBank/DDBJ databases">
        <title>A genome sequence resource for the geographically widespread anthracnose pathogen Colletotrichum asianum.</title>
        <authorList>
            <person name="Meng Y."/>
        </authorList>
    </citation>
    <scope>NUCLEOTIDE SEQUENCE [LARGE SCALE GENOMIC DNA]</scope>
    <source>
        <strain evidence="2 3">ICMP 18580</strain>
    </source>
</reference>
<gene>
    <name evidence="2" type="ORF">GQ607_013307</name>
</gene>
<proteinExistence type="predicted"/>
<dbReference type="Proteomes" id="UP000434172">
    <property type="component" value="Unassembled WGS sequence"/>
</dbReference>
<protein>
    <submittedName>
        <fullName evidence="2">Uncharacterized protein</fullName>
    </submittedName>
</protein>
<dbReference type="AlphaFoldDB" id="A0A8H3W795"/>
<comment type="caution">
    <text evidence="2">The sequence shown here is derived from an EMBL/GenBank/DDBJ whole genome shotgun (WGS) entry which is preliminary data.</text>
</comment>
<feature type="region of interest" description="Disordered" evidence="1">
    <location>
        <begin position="80"/>
        <end position="99"/>
    </location>
</feature>
<dbReference type="EMBL" id="WOWK01000095">
    <property type="protein sequence ID" value="KAF0319488.1"/>
    <property type="molecule type" value="Genomic_DNA"/>
</dbReference>
<evidence type="ECO:0000313" key="2">
    <source>
        <dbReference type="EMBL" id="KAF0319488.1"/>
    </source>
</evidence>
<evidence type="ECO:0000256" key="1">
    <source>
        <dbReference type="SAM" id="MobiDB-lite"/>
    </source>
</evidence>
<feature type="compositionally biased region" description="Basic residues" evidence="1">
    <location>
        <begin position="89"/>
        <end position="99"/>
    </location>
</feature>
<sequence length="99" mass="11225">MLTFKLPPHYQLGTRHCLRRCTISVASRVLAPLARGGPSETLAQLRPHRVGWIEIAQALERPSPSLASSAWFSSLAAHHRQENADQGYRRRRRVNYAPK</sequence>
<organism evidence="2 3">
    <name type="scientific">Colletotrichum asianum</name>
    <dbReference type="NCBI Taxonomy" id="702518"/>
    <lineage>
        <taxon>Eukaryota</taxon>
        <taxon>Fungi</taxon>
        <taxon>Dikarya</taxon>
        <taxon>Ascomycota</taxon>
        <taxon>Pezizomycotina</taxon>
        <taxon>Sordariomycetes</taxon>
        <taxon>Hypocreomycetidae</taxon>
        <taxon>Glomerellales</taxon>
        <taxon>Glomerellaceae</taxon>
        <taxon>Colletotrichum</taxon>
        <taxon>Colletotrichum gloeosporioides species complex</taxon>
    </lineage>
</organism>
<keyword evidence="3" id="KW-1185">Reference proteome</keyword>
<name>A0A8H3W795_9PEZI</name>